<proteinExistence type="predicted"/>
<dbReference type="OrthoDB" id="7772846at2"/>
<reference evidence="3" key="1">
    <citation type="submission" date="2016-10" db="EMBL/GenBank/DDBJ databases">
        <authorList>
            <person name="Varghese N."/>
            <person name="Submissions S."/>
        </authorList>
    </citation>
    <scope>NUCLEOTIDE SEQUENCE [LARGE SCALE GENOMIC DNA]</scope>
    <source>
        <strain evidence="3">DSM 11593</strain>
    </source>
</reference>
<gene>
    <name evidence="2" type="ORF">SAMN04488075_1388</name>
</gene>
<organism evidence="2 3">
    <name type="scientific">Paracoccus alkenifer</name>
    <dbReference type="NCBI Taxonomy" id="65735"/>
    <lineage>
        <taxon>Bacteria</taxon>
        <taxon>Pseudomonadati</taxon>
        <taxon>Pseudomonadota</taxon>
        <taxon>Alphaproteobacteria</taxon>
        <taxon>Rhodobacterales</taxon>
        <taxon>Paracoccaceae</taxon>
        <taxon>Paracoccus</taxon>
    </lineage>
</organism>
<evidence type="ECO:0000313" key="3">
    <source>
        <dbReference type="Proteomes" id="UP000199125"/>
    </source>
</evidence>
<sequence>MSARIAPGQISSLGLRAGVWECALRFATPPGRVALTLDGRTVALAELTPEPTPDDMHIWRARAAIPAETLAEGVQTYVLIADDGEGTEGPRPGATRLAHLPLLAGEALDHDLRAEIDLLRAEMDLLKRELRRLATG</sequence>
<dbReference type="STRING" id="65735.SAMN04488075_1388"/>
<dbReference type="AlphaFoldDB" id="A0A1H6L7C3"/>
<keyword evidence="1" id="KW-0175">Coiled coil</keyword>
<evidence type="ECO:0000256" key="1">
    <source>
        <dbReference type="SAM" id="Coils"/>
    </source>
</evidence>
<name>A0A1H6L7C3_9RHOB</name>
<accession>A0A1H6L7C3</accession>
<dbReference type="Proteomes" id="UP000199125">
    <property type="component" value="Unassembled WGS sequence"/>
</dbReference>
<keyword evidence="3" id="KW-1185">Reference proteome</keyword>
<feature type="coiled-coil region" evidence="1">
    <location>
        <begin position="109"/>
        <end position="136"/>
    </location>
</feature>
<protein>
    <submittedName>
        <fullName evidence="2">Uncharacterized protein</fullName>
    </submittedName>
</protein>
<dbReference type="RefSeq" id="WP_090846707.1">
    <property type="nucleotide sequence ID" value="NZ_FNXG01000002.1"/>
</dbReference>
<evidence type="ECO:0000313" key="2">
    <source>
        <dbReference type="EMBL" id="SEH84373.1"/>
    </source>
</evidence>
<dbReference type="EMBL" id="FNXG01000002">
    <property type="protein sequence ID" value="SEH84373.1"/>
    <property type="molecule type" value="Genomic_DNA"/>
</dbReference>